<evidence type="ECO:0000259" key="5">
    <source>
        <dbReference type="PROSITE" id="PS50026"/>
    </source>
</evidence>
<dbReference type="Gene3D" id="2.10.25.10">
    <property type="entry name" value="Laminin"/>
    <property type="match status" value="1"/>
</dbReference>
<dbReference type="GO" id="GO:0045840">
    <property type="term" value="P:positive regulation of mitotic nuclear division"/>
    <property type="evidence" value="ECO:0007669"/>
    <property type="project" value="TreeGrafter"/>
</dbReference>
<protein>
    <recommendedName>
        <fullName evidence="5">EGF-like domain-containing protein</fullName>
    </recommendedName>
</protein>
<feature type="transmembrane region" description="Helical" evidence="4">
    <location>
        <begin position="62"/>
        <end position="84"/>
    </location>
</feature>
<keyword evidence="4" id="KW-1133">Transmembrane helix</keyword>
<dbReference type="Pfam" id="PF00008">
    <property type="entry name" value="EGF"/>
    <property type="match status" value="1"/>
</dbReference>
<comment type="caution">
    <text evidence="3">Lacks conserved residue(s) required for the propagation of feature annotation.</text>
</comment>
<dbReference type="InterPro" id="IPR000742">
    <property type="entry name" value="EGF"/>
</dbReference>
<dbReference type="PANTHER" id="PTHR10740">
    <property type="entry name" value="TRANSFORMING GROWTH FACTOR ALPHA"/>
    <property type="match status" value="1"/>
</dbReference>
<keyword evidence="2 3" id="KW-1015">Disulfide bond</keyword>
<evidence type="ECO:0000256" key="2">
    <source>
        <dbReference type="ARBA" id="ARBA00023157"/>
    </source>
</evidence>
<dbReference type="GO" id="GO:0008083">
    <property type="term" value="F:growth factor activity"/>
    <property type="evidence" value="ECO:0007669"/>
    <property type="project" value="TreeGrafter"/>
</dbReference>
<dbReference type="PROSITE" id="PS50026">
    <property type="entry name" value="EGF_3"/>
    <property type="match status" value="1"/>
</dbReference>
<reference evidence="6" key="2">
    <citation type="submission" date="2025-09" db="UniProtKB">
        <authorList>
            <consortium name="Ensembl"/>
        </authorList>
    </citation>
    <scope>IDENTIFICATION</scope>
</reference>
<accession>A0A8C1NTZ7</accession>
<feature type="disulfide bond" evidence="3">
    <location>
        <begin position="17"/>
        <end position="34"/>
    </location>
</feature>
<evidence type="ECO:0000256" key="3">
    <source>
        <dbReference type="PROSITE-ProRule" id="PRU00076"/>
    </source>
</evidence>
<dbReference type="GO" id="GO:0005615">
    <property type="term" value="C:extracellular space"/>
    <property type="evidence" value="ECO:0007669"/>
    <property type="project" value="TreeGrafter"/>
</dbReference>
<feature type="disulfide bond" evidence="3">
    <location>
        <begin position="36"/>
        <end position="45"/>
    </location>
</feature>
<dbReference type="Ensembl" id="ENSCCRT00010106740.1">
    <property type="protein sequence ID" value="ENSCCRP00010096246.1"/>
    <property type="gene ID" value="ENSCCRG00010042122.1"/>
</dbReference>
<evidence type="ECO:0000313" key="6">
    <source>
        <dbReference type="Ensembl" id="ENSCCRP00010096246.1"/>
    </source>
</evidence>
<proteinExistence type="predicted"/>
<dbReference type="PANTHER" id="PTHR10740:SF15">
    <property type="entry name" value="EGF-LIKE DOMAIN-CONTAINING PROTEIN"/>
    <property type="match status" value="1"/>
</dbReference>
<name>A0A8C1NTZ7_CYPCA</name>
<keyword evidence="1 3" id="KW-0245">EGF-like domain</keyword>
<dbReference type="AlphaFoldDB" id="A0A8C1NTZ7"/>
<dbReference type="SUPFAM" id="SSF57196">
    <property type="entry name" value="EGF/Laminin"/>
    <property type="match status" value="1"/>
</dbReference>
<keyword evidence="4" id="KW-0812">Transmembrane</keyword>
<dbReference type="CDD" id="cd00054">
    <property type="entry name" value="EGF_CA"/>
    <property type="match status" value="1"/>
</dbReference>
<reference evidence="6" key="1">
    <citation type="submission" date="2025-08" db="UniProtKB">
        <authorList>
            <consortium name="Ensembl"/>
        </authorList>
    </citation>
    <scope>IDENTIFICATION</scope>
</reference>
<evidence type="ECO:0000313" key="7">
    <source>
        <dbReference type="Proteomes" id="UP000694427"/>
    </source>
</evidence>
<dbReference type="GO" id="GO:0007173">
    <property type="term" value="P:epidermal growth factor receptor signaling pathway"/>
    <property type="evidence" value="ECO:0007669"/>
    <property type="project" value="TreeGrafter"/>
</dbReference>
<dbReference type="GO" id="GO:0005154">
    <property type="term" value="F:epidermal growth factor receptor binding"/>
    <property type="evidence" value="ECO:0007669"/>
    <property type="project" value="TreeGrafter"/>
</dbReference>
<evidence type="ECO:0000256" key="1">
    <source>
        <dbReference type="ARBA" id="ARBA00022536"/>
    </source>
</evidence>
<sequence>LVIEHGIPCTVSEANFCMNGGTCFIIPTVSTPTCVCKANFEGSRCEHYQLSSFSRDSEEKGMIAAVVIIVLLILVLLGVVIYYISQPPQKHVTISQHWQYNTSKITSSCTAGTSP</sequence>
<keyword evidence="7" id="KW-1185">Reference proteome</keyword>
<dbReference type="Proteomes" id="UP000694427">
    <property type="component" value="Unplaced"/>
</dbReference>
<dbReference type="GO" id="GO:0008284">
    <property type="term" value="P:positive regulation of cell population proliferation"/>
    <property type="evidence" value="ECO:0007669"/>
    <property type="project" value="TreeGrafter"/>
</dbReference>
<dbReference type="PROSITE" id="PS00022">
    <property type="entry name" value="EGF_1"/>
    <property type="match status" value="1"/>
</dbReference>
<evidence type="ECO:0000256" key="4">
    <source>
        <dbReference type="SAM" id="Phobius"/>
    </source>
</evidence>
<keyword evidence="4" id="KW-0472">Membrane</keyword>
<organism evidence="6 7">
    <name type="scientific">Cyprinus carpio</name>
    <name type="common">Common carp</name>
    <dbReference type="NCBI Taxonomy" id="7962"/>
    <lineage>
        <taxon>Eukaryota</taxon>
        <taxon>Metazoa</taxon>
        <taxon>Chordata</taxon>
        <taxon>Craniata</taxon>
        <taxon>Vertebrata</taxon>
        <taxon>Euteleostomi</taxon>
        <taxon>Actinopterygii</taxon>
        <taxon>Neopterygii</taxon>
        <taxon>Teleostei</taxon>
        <taxon>Ostariophysi</taxon>
        <taxon>Cypriniformes</taxon>
        <taxon>Cyprinidae</taxon>
        <taxon>Cyprininae</taxon>
        <taxon>Cyprinus</taxon>
    </lineage>
</organism>
<feature type="domain" description="EGF-like" evidence="5">
    <location>
        <begin position="5"/>
        <end position="46"/>
    </location>
</feature>
<dbReference type="SMART" id="SM00181">
    <property type="entry name" value="EGF"/>
    <property type="match status" value="1"/>
</dbReference>